<dbReference type="PROSITE" id="PS51257">
    <property type="entry name" value="PROKAR_LIPOPROTEIN"/>
    <property type="match status" value="1"/>
</dbReference>
<protein>
    <submittedName>
        <fullName evidence="2">Uncharacterized protein</fullName>
    </submittedName>
</protein>
<evidence type="ECO:0000313" key="3">
    <source>
        <dbReference type="Proteomes" id="UP000823883"/>
    </source>
</evidence>
<name>A0A9D2PBE2_9FIRM</name>
<dbReference type="EMBL" id="DWWL01000041">
    <property type="protein sequence ID" value="HJC47635.1"/>
    <property type="molecule type" value="Genomic_DNA"/>
</dbReference>
<feature type="region of interest" description="Disordered" evidence="1">
    <location>
        <begin position="204"/>
        <end position="241"/>
    </location>
</feature>
<accession>A0A9D2PBE2</accession>
<proteinExistence type="predicted"/>
<evidence type="ECO:0000313" key="2">
    <source>
        <dbReference type="EMBL" id="HJC47635.1"/>
    </source>
</evidence>
<dbReference type="Proteomes" id="UP000823883">
    <property type="component" value="Unassembled WGS sequence"/>
</dbReference>
<gene>
    <name evidence="2" type="ORF">IAA04_06250</name>
</gene>
<organism evidence="2 3">
    <name type="scientific">Candidatus Lachnoclostridium pullistercoris</name>
    <dbReference type="NCBI Taxonomy" id="2838632"/>
    <lineage>
        <taxon>Bacteria</taxon>
        <taxon>Bacillati</taxon>
        <taxon>Bacillota</taxon>
        <taxon>Clostridia</taxon>
        <taxon>Lachnospirales</taxon>
        <taxon>Lachnospiraceae</taxon>
    </lineage>
</organism>
<evidence type="ECO:0000256" key="1">
    <source>
        <dbReference type="SAM" id="MobiDB-lite"/>
    </source>
</evidence>
<reference evidence="2" key="2">
    <citation type="submission" date="2021-04" db="EMBL/GenBank/DDBJ databases">
        <authorList>
            <person name="Gilroy R."/>
        </authorList>
    </citation>
    <scope>NUCLEOTIDE SEQUENCE</scope>
    <source>
        <strain evidence="2">CHK183-5548</strain>
    </source>
</reference>
<comment type="caution">
    <text evidence="2">The sequence shown here is derived from an EMBL/GenBank/DDBJ whole genome shotgun (WGS) entry which is preliminary data.</text>
</comment>
<reference evidence="2" key="1">
    <citation type="journal article" date="2021" name="PeerJ">
        <title>Extensive microbial diversity within the chicken gut microbiome revealed by metagenomics and culture.</title>
        <authorList>
            <person name="Gilroy R."/>
            <person name="Ravi A."/>
            <person name="Getino M."/>
            <person name="Pursley I."/>
            <person name="Horton D.L."/>
            <person name="Alikhan N.F."/>
            <person name="Baker D."/>
            <person name="Gharbi K."/>
            <person name="Hall N."/>
            <person name="Watson M."/>
            <person name="Adriaenssens E.M."/>
            <person name="Foster-Nyarko E."/>
            <person name="Jarju S."/>
            <person name="Secka A."/>
            <person name="Antonio M."/>
            <person name="Oren A."/>
            <person name="Chaudhuri R.R."/>
            <person name="La Ragione R."/>
            <person name="Hildebrand F."/>
            <person name="Pallen M.J."/>
        </authorList>
    </citation>
    <scope>NUCLEOTIDE SEQUENCE</scope>
    <source>
        <strain evidence="2">CHK183-5548</strain>
    </source>
</reference>
<sequence>MMRKYGAVVCGLTVLLFSGACRGKEWTVQMPGVEPCSLTEEEENILEVFDMMSGSKIFSFYSPEGAESLEVAVYRLDEDGKWRRRDGGGISLTADAGNTEEETVREGTFALDIRDDRSVAFHIRDGGLFSYETEPLFPDLQILGSSTAFLEEFRKMDLDEETPVAVMVWDGGTEMTSCTPEDYFRPEKFSDMDLVQAVTLKFSSQPEGDGAGWENGEEDDSGEPSGGGEDTLPEVISGKENSGAPEKMTLYSACPFSFAGIDWNLCLYAEEGMVWDGELAMDDRCRFVVRAENEDRVFDLLDDTVQLGVPAADVWTDLENRLHITVRDVRTAQYRVGDYIYDEEKQEFRGQPVMDWDGVNVIGSVGEGKSTGAGKTEAIPRIAQEEAEFEGFPESTDYETISAGAVSQPTEYAGVYAGSPVTFSLADTGDFQFFYVRYEEEGQPELISWAITGEDIRLSCGIHVGMTAEEAQEKIPGLFWDRREAERASEDLPKMSFSRWNTGAYPDGWCEQFAAILISEVDYGGEMPRYLGLMLDEQDVIRAIAFEYPTAG</sequence>
<dbReference type="AlphaFoldDB" id="A0A9D2PBE2"/>